<dbReference type="InterPro" id="IPR027417">
    <property type="entry name" value="P-loop_NTPase"/>
</dbReference>
<dbReference type="InterPro" id="IPR003593">
    <property type="entry name" value="AAA+_ATPase"/>
</dbReference>
<dbReference type="PROSITE" id="PS50893">
    <property type="entry name" value="ABC_TRANSPORTER_2"/>
    <property type="match status" value="1"/>
</dbReference>
<dbReference type="InterPro" id="IPR003439">
    <property type="entry name" value="ABC_transporter-like_ATP-bd"/>
</dbReference>
<comment type="similarity">
    <text evidence="1">Belongs to the ABC transporter superfamily.</text>
</comment>
<keyword evidence="3" id="KW-0547">Nucleotide-binding</keyword>
<dbReference type="SMART" id="SM00382">
    <property type="entry name" value="AAA"/>
    <property type="match status" value="1"/>
</dbReference>
<evidence type="ECO:0000256" key="2">
    <source>
        <dbReference type="ARBA" id="ARBA00022448"/>
    </source>
</evidence>
<feature type="domain" description="ABC transporter" evidence="5">
    <location>
        <begin position="2"/>
        <end position="232"/>
    </location>
</feature>
<gene>
    <name evidence="6" type="ORF">VVR64_09485</name>
</gene>
<evidence type="ECO:0000313" key="7">
    <source>
        <dbReference type="Proteomes" id="UP001558353"/>
    </source>
</evidence>
<accession>A0ABV3UXL5</accession>
<keyword evidence="7" id="KW-1185">Reference proteome</keyword>
<organism evidence="6 7">
    <name type="scientific">Corynebacterium xerosis</name>
    <dbReference type="NCBI Taxonomy" id="1725"/>
    <lineage>
        <taxon>Bacteria</taxon>
        <taxon>Bacillati</taxon>
        <taxon>Actinomycetota</taxon>
        <taxon>Actinomycetes</taxon>
        <taxon>Mycobacteriales</taxon>
        <taxon>Corynebacteriaceae</taxon>
        <taxon>Corynebacterium</taxon>
    </lineage>
</organism>
<dbReference type="GO" id="GO:0005524">
    <property type="term" value="F:ATP binding"/>
    <property type="evidence" value="ECO:0007669"/>
    <property type="project" value="UniProtKB-KW"/>
</dbReference>
<dbReference type="InterPro" id="IPR017871">
    <property type="entry name" value="ABC_transporter-like_CS"/>
</dbReference>
<dbReference type="Gene3D" id="3.40.50.300">
    <property type="entry name" value="P-loop containing nucleotide triphosphate hydrolases"/>
    <property type="match status" value="1"/>
</dbReference>
<dbReference type="Proteomes" id="UP001558353">
    <property type="component" value="Unassembled WGS sequence"/>
</dbReference>
<evidence type="ECO:0000256" key="4">
    <source>
        <dbReference type="ARBA" id="ARBA00022840"/>
    </source>
</evidence>
<evidence type="ECO:0000256" key="3">
    <source>
        <dbReference type="ARBA" id="ARBA00022741"/>
    </source>
</evidence>
<dbReference type="PANTHER" id="PTHR42734:SF6">
    <property type="entry name" value="MOLYBDATE IMPORT ATP-BINDING PROTEIN MOLC"/>
    <property type="match status" value="1"/>
</dbReference>
<dbReference type="RefSeq" id="WP_368522766.1">
    <property type="nucleotide sequence ID" value="NZ_JAYWMA010000011.1"/>
</dbReference>
<evidence type="ECO:0000259" key="5">
    <source>
        <dbReference type="PROSITE" id="PS50893"/>
    </source>
</evidence>
<dbReference type="EMBL" id="JAYWMA010000011">
    <property type="protein sequence ID" value="MEX3529284.1"/>
    <property type="molecule type" value="Genomic_DNA"/>
</dbReference>
<name>A0ABV3UXL5_9CORY</name>
<sequence>MLNARELGHFHRKGDWLFRGIDLNVGAGEVVAILGPNARGKTTLLTCLAGVQRPKEGTVASSGGIGFVPQNHDSTFNFSVFDVVLLGRAQRMKAWSTPNASDEAAAWSAMELVGIADLAPREFTGLSGGQQQLALIARALVCEPQTIILDEPTSALDMKNQTRTLGIISKLAASGISVIFTTHDPTHALHVADTTMLMGADITVGPSKTQLNEDALSSLYGTPIRTPAIEFADGIRTVVVPDYAG</sequence>
<proteinExistence type="inferred from homology"/>
<dbReference type="PROSITE" id="PS00211">
    <property type="entry name" value="ABC_TRANSPORTER_1"/>
    <property type="match status" value="1"/>
</dbReference>
<keyword evidence="4 6" id="KW-0067">ATP-binding</keyword>
<dbReference type="SUPFAM" id="SSF52540">
    <property type="entry name" value="P-loop containing nucleoside triphosphate hydrolases"/>
    <property type="match status" value="1"/>
</dbReference>
<keyword evidence="2" id="KW-0813">Transport</keyword>
<dbReference type="Pfam" id="PF00005">
    <property type="entry name" value="ABC_tran"/>
    <property type="match status" value="1"/>
</dbReference>
<reference evidence="6 7" key="1">
    <citation type="journal article" date="2024" name="Fungal Genet. Biol.">
        <title>The porcine skin microbiome exhibits broad fungal antagonism.</title>
        <authorList>
            <person name="De La Cruz K.F."/>
            <person name="Townsend E.C."/>
            <person name="Alex Cheong J.Z."/>
            <person name="Salamzade R."/>
            <person name="Liu A."/>
            <person name="Sandstrom S."/>
            <person name="Davila E."/>
            <person name="Huang L."/>
            <person name="Xu K.H."/>
            <person name="Wu S.Y."/>
            <person name="Meudt J.J."/>
            <person name="Shanmuganayagam D."/>
            <person name="Gibson A.L.F."/>
            <person name="Kalan L.R."/>
        </authorList>
    </citation>
    <scope>NUCLEOTIDE SEQUENCE [LARGE SCALE GENOMIC DNA]</scope>
    <source>
        <strain evidence="6 7">LK2569</strain>
    </source>
</reference>
<dbReference type="PANTHER" id="PTHR42734">
    <property type="entry name" value="METAL TRANSPORT SYSTEM ATP-BINDING PROTEIN TM_0124-RELATED"/>
    <property type="match status" value="1"/>
</dbReference>
<evidence type="ECO:0000313" key="6">
    <source>
        <dbReference type="EMBL" id="MEX3529284.1"/>
    </source>
</evidence>
<evidence type="ECO:0000256" key="1">
    <source>
        <dbReference type="ARBA" id="ARBA00005417"/>
    </source>
</evidence>
<dbReference type="InterPro" id="IPR050153">
    <property type="entry name" value="Metal_Ion_Import_ABC"/>
</dbReference>
<comment type="caution">
    <text evidence="6">The sequence shown here is derived from an EMBL/GenBank/DDBJ whole genome shotgun (WGS) entry which is preliminary data.</text>
</comment>
<protein>
    <submittedName>
        <fullName evidence="6">ABC transporter ATP-binding protein</fullName>
    </submittedName>
</protein>